<dbReference type="Proteomes" id="UP000675881">
    <property type="component" value="Chromosome 6"/>
</dbReference>
<accession>A0A7R8D6B8</accession>
<evidence type="ECO:0000313" key="1">
    <source>
        <dbReference type="EMBL" id="CAF2988108.1"/>
    </source>
</evidence>
<organism evidence="1 2">
    <name type="scientific">Lepeophtheirus salmonis</name>
    <name type="common">Salmon louse</name>
    <name type="synonym">Caligus salmonis</name>
    <dbReference type="NCBI Taxonomy" id="72036"/>
    <lineage>
        <taxon>Eukaryota</taxon>
        <taxon>Metazoa</taxon>
        <taxon>Ecdysozoa</taxon>
        <taxon>Arthropoda</taxon>
        <taxon>Crustacea</taxon>
        <taxon>Multicrustacea</taxon>
        <taxon>Hexanauplia</taxon>
        <taxon>Copepoda</taxon>
        <taxon>Siphonostomatoida</taxon>
        <taxon>Caligidae</taxon>
        <taxon>Lepeophtheirus</taxon>
    </lineage>
</organism>
<keyword evidence="2" id="KW-1185">Reference proteome</keyword>
<name>A0A7R8D6B8_LEPSM</name>
<gene>
    <name evidence="1" type="ORF">LSAA_11728</name>
</gene>
<evidence type="ECO:0000313" key="2">
    <source>
        <dbReference type="Proteomes" id="UP000675881"/>
    </source>
</evidence>
<sequence length="1578" mass="180730">MFFLDDNNLPGEINKDGKRCVPKVIQVEETVYDRGMECHHSFNKKCHLTYITDYASAAEKKCETNFKKNCHITFKPVPHTEKVKKCHTPYVKECGDGIEGPEVCSTQYENHCETKYKTYELEQDEPECKMVEELRCQNVTVELFHIDQGETDKPFAVKEKCEKWPVQKCDLVKKNIKKVHPDVECKKVPRQVCAPSNCNTKPGEEICHEESRTQIQNVPEEECDLEPEENCRMESSLVPRLVPKQNCVKVPKEVCVNTKKNPKKVTKPIVKQWCYDPNDLTKKVITAQLYAQTEAQRNFGQGDLINLLRQGGGSSGNVEDITRNVFVDGNNLPGEINKDGKRCVPKVIQVEETVYERGMECHHSFKKKCHLTYITDYASAAEKKCETNFKKNCHITFKPVPHTEQVKKCHTPYVKECGDGIEGPEVCSTQYENHCETKYKTYELEQDEPECKMVEELRCQNVTVELFHIDQGETDKPFAVKEKCEKWPVQKQVCAPSNCNTKPGEEICHEESRTQIQNVPEEECDLEPEENCRMESSLVPRLVPKQNCVKVPKEVCVNTKKNPKKVTKPIVKQWCYNPNDLTKKVITAQLYAQTEAQRNFGQGDLINLLRQGGGSSGNVEDITRNVFVDGNNLPGEINKDGQRCVPKVIQVEETVYERGMECHHSFKKKCHLTYITDYASAAEKKCETNFKKNCHITFKPVPHTEKVKKCHTPYVKECGDGIEGPEVCSTQYENHCETKYKTYELEQDEPECKMVEELRCQNVTVELFHIDQGETDKPFAVKEKCEKWPVQKCDLVKKNIKKVHPDVECKKVPRQVCAPSNCNTKPGEEICHEESRTQIQNVPEEECDLEPEENCRMESSLVPRLVPKQNCVKVPKEVCVNTKKNPKKVTKPIVKQWGGSSGNVEDLTNNVFLDDNNLPGEINKDGQRCVPKVIQVEETVYERGMECHHSFKKKCHLTYITDYASAAEKKCETNFKKNCHITFKPVPHTEKVKKCHTPYVKECGDGIEGPEVCSTQYENHCETKYKTYELEQDEPECKMVEELRCQNVTVELFHIDQGETDKPFAVKEKCEKWPVQKCDLVKKNIKKVHPDVECKKVPRQVCAPSNCNTKPGEEICHEESRTQIQNVPEEECDLEPEENCRMESSLVPRLVPKQNCVKVPKEVCVNTKKNPKKVTKPIVKQWCYNPNDLTKKVITTQLYAQTEAQRNFGQGDLISLLRQGGGSSGNVEDLTNNVFLDDNNLPGEINKDGQRCVPKVIQVEETVYERGMECHHSFKKKCHLTYITDYASAAEKKCETNFKKNCHITFKPVPHTEKVKKCHTPYVKECGDGIEGPEVCSTQYENHCETKYKTYELEQDEPECKMVEELRCQNVTVELFHIDQGETDKPFAVKEKCEKWPVQKCDLVKKNIKKVHPDVECKKVPRQVCAPSNCNTKPGEEICHEESRTQIQNVPEEECDLEPEENCRMESSLVPRLVPKQNCVKVPKEVCVNTKKNPKKVTKPIVKQWCYNPNDLTKKVITTQLYAQTEAQRSFDKSDLISLLRQGGGSSGNVEDLARNVFVDGNNLPGEINKDGQRCVPK</sequence>
<reference evidence="1" key="1">
    <citation type="submission" date="2021-02" db="EMBL/GenBank/DDBJ databases">
        <authorList>
            <person name="Bekaert M."/>
        </authorList>
    </citation>
    <scope>NUCLEOTIDE SEQUENCE</scope>
    <source>
        <strain evidence="1">IoA-00</strain>
    </source>
</reference>
<protein>
    <submittedName>
        <fullName evidence="1">(salmon louse) hypothetical protein</fullName>
    </submittedName>
</protein>
<proteinExistence type="predicted"/>
<dbReference type="EMBL" id="HG994585">
    <property type="protein sequence ID" value="CAF2988108.1"/>
    <property type="molecule type" value="Genomic_DNA"/>
</dbReference>
<dbReference type="OrthoDB" id="6364333at2759"/>